<evidence type="ECO:0000256" key="4">
    <source>
        <dbReference type="SAM" id="MobiDB-lite"/>
    </source>
</evidence>
<proteinExistence type="predicted"/>
<keyword evidence="1" id="KW-0677">Repeat</keyword>
<dbReference type="GO" id="GO:0006417">
    <property type="term" value="P:regulation of translation"/>
    <property type="evidence" value="ECO:0007669"/>
    <property type="project" value="TreeGrafter"/>
</dbReference>
<dbReference type="STRING" id="1169540.A0A0G4EA48"/>
<sequence>MSSGEQPVEGTNQPTTTAEAPEQQQEATDQPTNGMVKQDAASDEPPPQGMEEQAMTHPAPSEAPAASDAPAADAAAAQAAPSYQETGVSYQPSAYVGGEGAAAAAERHDPQYYASGAVGGRLPAALNDQERNPNKVFVGGLGTCTTSETIRAHFSKFGEIIDAAVVCEKHSGRSRGFAFVLFRDAHSVEACIREKHKIDGVACDVRHAVPREEARETPAYDTIQHPAKIFVGGLPEELDETEFRAVFERIGRVKEATLMYDKFSHKPRGFGFVIFEEHHVAERAIGMHNIKGRECEAKRAQPRDQNDPRRMGRGGYGYGGRGGGGRGYDSFGSPPYSRGGGRGFGRGYDAYVQDTPEQEEWWLDWELLLESLGLQQPDLPHTHTHGQHTSSQPSSEEQPDNTEHQQQPQHQGESSQPPAPSPLHQACTTGRGDTKTRTQPHSTDTVGTPVPQQERTAPPSRASPCPTPTTKLHTHTARQPAGRKGTLAHNTGPRHTSGGGGGTKASGAAGSRRAAAGPFVSTSTSSEEGPLCVYDGTKYEKQYPSLGDVVGAGGKKGKWGRRLAVGSDDRGADDDNEEEDGSSKTKKGNTKEDKDLAASLFRFSPVKKSTKLSAKAPPVPIATSLAQQPSSSSSHPSSFPSFPSMSPPSPAPPPLPPRPSCAPPRLCLAQIHALQPPVFAPPIYPPPSFSFWLDQEERLDLKQHPFPLELPPKLDSPTSESQPSSMPSSSPVPTAVVTADCSPSFSPVETKHHEAAAAAAEDETPKAETSEPPKRIRKGRGLFVYGNGGGGGGGGSVTSHATDEASPSARLHMDECPRRRREGVCRVQPYIPPAARKRGASRGVGL</sequence>
<dbReference type="EMBL" id="CDMY01000113">
    <property type="protein sequence ID" value="CEL92822.1"/>
    <property type="molecule type" value="Genomic_DNA"/>
</dbReference>
<keyword evidence="7" id="KW-1185">Reference proteome</keyword>
<organism evidence="6 7">
    <name type="scientific">Vitrella brassicaformis (strain CCMP3155)</name>
    <dbReference type="NCBI Taxonomy" id="1169540"/>
    <lineage>
        <taxon>Eukaryota</taxon>
        <taxon>Sar</taxon>
        <taxon>Alveolata</taxon>
        <taxon>Colpodellida</taxon>
        <taxon>Vitrellaceae</taxon>
        <taxon>Vitrella</taxon>
    </lineage>
</organism>
<dbReference type="OrthoDB" id="1875751at2759"/>
<evidence type="ECO:0000259" key="5">
    <source>
        <dbReference type="PROSITE" id="PS50102"/>
    </source>
</evidence>
<evidence type="ECO:0000256" key="1">
    <source>
        <dbReference type="ARBA" id="ARBA00022737"/>
    </source>
</evidence>
<keyword evidence="2 3" id="KW-0694">RNA-binding</keyword>
<dbReference type="InParanoid" id="A0A0G4EA48"/>
<dbReference type="GO" id="GO:0003729">
    <property type="term" value="F:mRNA binding"/>
    <property type="evidence" value="ECO:0007669"/>
    <property type="project" value="TreeGrafter"/>
</dbReference>
<feature type="compositionally biased region" description="Low complexity" evidence="4">
    <location>
        <begin position="58"/>
        <end position="80"/>
    </location>
</feature>
<feature type="compositionally biased region" description="Polar residues" evidence="4">
    <location>
        <begin position="1"/>
        <end position="35"/>
    </location>
</feature>
<gene>
    <name evidence="6" type="ORF">Vbra_20129</name>
</gene>
<feature type="compositionally biased region" description="Low complexity" evidence="4">
    <location>
        <begin position="328"/>
        <end position="337"/>
    </location>
</feature>
<feature type="compositionally biased region" description="Basic and acidic residues" evidence="4">
    <location>
        <begin position="763"/>
        <end position="774"/>
    </location>
</feature>
<feature type="compositionally biased region" description="Polar residues" evidence="4">
    <location>
        <begin position="437"/>
        <end position="455"/>
    </location>
</feature>
<dbReference type="InterPro" id="IPR000504">
    <property type="entry name" value="RRM_dom"/>
</dbReference>
<feature type="compositionally biased region" description="Pro residues" evidence="4">
    <location>
        <begin position="645"/>
        <end position="662"/>
    </location>
</feature>
<dbReference type="SUPFAM" id="SSF54928">
    <property type="entry name" value="RNA-binding domain, RBD"/>
    <property type="match status" value="2"/>
</dbReference>
<dbReference type="Proteomes" id="UP000041254">
    <property type="component" value="Unassembled WGS sequence"/>
</dbReference>
<reference evidence="6 7" key="1">
    <citation type="submission" date="2014-11" db="EMBL/GenBank/DDBJ databases">
        <authorList>
            <person name="Zhu J."/>
            <person name="Qi W."/>
            <person name="Song R."/>
        </authorList>
    </citation>
    <scope>NUCLEOTIDE SEQUENCE [LARGE SCALE GENOMIC DNA]</scope>
</reference>
<protein>
    <recommendedName>
        <fullName evidence="5">RRM domain-containing protein</fullName>
    </recommendedName>
</protein>
<dbReference type="Gene3D" id="3.30.70.330">
    <property type="match status" value="2"/>
</dbReference>
<feature type="compositionally biased region" description="Basic and acidic residues" evidence="4">
    <location>
        <begin position="293"/>
        <end position="310"/>
    </location>
</feature>
<feature type="compositionally biased region" description="Acidic residues" evidence="4">
    <location>
        <begin position="571"/>
        <end position="580"/>
    </location>
</feature>
<evidence type="ECO:0000313" key="7">
    <source>
        <dbReference type="Proteomes" id="UP000041254"/>
    </source>
</evidence>
<dbReference type="SMART" id="SM00360">
    <property type="entry name" value="RRM"/>
    <property type="match status" value="2"/>
</dbReference>
<dbReference type="InterPro" id="IPR012677">
    <property type="entry name" value="Nucleotide-bd_a/b_plait_sf"/>
</dbReference>
<evidence type="ECO:0000256" key="2">
    <source>
        <dbReference type="ARBA" id="ARBA00022884"/>
    </source>
</evidence>
<feature type="compositionally biased region" description="Low complexity" evidence="4">
    <location>
        <begin position="404"/>
        <end position="416"/>
    </location>
</feature>
<dbReference type="PROSITE" id="PS50102">
    <property type="entry name" value="RRM"/>
    <property type="match status" value="2"/>
</dbReference>
<feature type="compositionally biased region" description="Low complexity" evidence="4">
    <location>
        <begin position="505"/>
        <end position="517"/>
    </location>
</feature>
<dbReference type="Pfam" id="PF00076">
    <property type="entry name" value="RRM_1"/>
    <property type="match status" value="2"/>
</dbReference>
<feature type="compositionally biased region" description="Gly residues" evidence="4">
    <location>
        <begin position="786"/>
        <end position="796"/>
    </location>
</feature>
<feature type="domain" description="RRM" evidence="5">
    <location>
        <begin position="134"/>
        <end position="210"/>
    </location>
</feature>
<feature type="compositionally biased region" description="Gly residues" evidence="4">
    <location>
        <begin position="313"/>
        <end position="327"/>
    </location>
</feature>
<feature type="region of interest" description="Disordered" evidence="4">
    <location>
        <begin position="293"/>
        <end position="338"/>
    </location>
</feature>
<feature type="region of interest" description="Disordered" evidence="4">
    <location>
        <begin position="1"/>
        <end position="80"/>
    </location>
</feature>
<dbReference type="PANTHER" id="PTHR48032:SF6">
    <property type="entry name" value="RNA-BINDING (RRM_RBD_RNP MOTIFS) FAMILY PROTEIN"/>
    <property type="match status" value="1"/>
</dbReference>
<accession>A0A0G4EA48</accession>
<dbReference type="InterPro" id="IPR035979">
    <property type="entry name" value="RBD_domain_sf"/>
</dbReference>
<feature type="compositionally biased region" description="Low complexity" evidence="4">
    <location>
        <begin position="716"/>
        <end position="733"/>
    </location>
</feature>
<feature type="compositionally biased region" description="Low complexity" evidence="4">
    <location>
        <begin position="629"/>
        <end position="644"/>
    </location>
</feature>
<dbReference type="AlphaFoldDB" id="A0A0G4EA48"/>
<dbReference type="VEuPathDB" id="CryptoDB:Vbra_20129"/>
<name>A0A0G4EA48_VITBC</name>
<feature type="region of interest" description="Disordered" evidence="4">
    <location>
        <begin position="376"/>
        <end position="664"/>
    </location>
</feature>
<feature type="region of interest" description="Disordered" evidence="4">
    <location>
        <begin position="703"/>
        <end position="817"/>
    </location>
</feature>
<evidence type="ECO:0000256" key="3">
    <source>
        <dbReference type="PROSITE-ProRule" id="PRU00176"/>
    </source>
</evidence>
<evidence type="ECO:0000313" key="6">
    <source>
        <dbReference type="EMBL" id="CEL92822.1"/>
    </source>
</evidence>
<dbReference type="PANTHER" id="PTHR48032">
    <property type="entry name" value="RNA-BINDING PROTEIN MUSASHI HOMOLOG RBP6"/>
    <property type="match status" value="1"/>
</dbReference>
<feature type="domain" description="RRM" evidence="5">
    <location>
        <begin position="227"/>
        <end position="302"/>
    </location>
</feature>